<dbReference type="InterPro" id="IPR050330">
    <property type="entry name" value="Bact_OuterMem_StrucFunc"/>
</dbReference>
<evidence type="ECO:0000256" key="4">
    <source>
        <dbReference type="SAM" id="Coils"/>
    </source>
</evidence>
<evidence type="ECO:0000256" key="5">
    <source>
        <dbReference type="SAM" id="SignalP"/>
    </source>
</evidence>
<evidence type="ECO:0000256" key="3">
    <source>
        <dbReference type="PROSITE-ProRule" id="PRU00473"/>
    </source>
</evidence>
<dbReference type="PANTHER" id="PTHR30329:SF20">
    <property type="entry name" value="EXPORTED PROTEIN"/>
    <property type="match status" value="1"/>
</dbReference>
<organism evidence="7 8">
    <name type="scientific">Arenimonas soli</name>
    <dbReference type="NCBI Taxonomy" id="2269504"/>
    <lineage>
        <taxon>Bacteria</taxon>
        <taxon>Pseudomonadati</taxon>
        <taxon>Pseudomonadota</taxon>
        <taxon>Gammaproteobacteria</taxon>
        <taxon>Lysobacterales</taxon>
        <taxon>Lysobacteraceae</taxon>
        <taxon>Arenimonas</taxon>
    </lineage>
</organism>
<dbReference type="InterPro" id="IPR006665">
    <property type="entry name" value="OmpA-like"/>
</dbReference>
<dbReference type="SUPFAM" id="SSF103088">
    <property type="entry name" value="OmpA-like"/>
    <property type="match status" value="1"/>
</dbReference>
<feature type="coiled-coil region" evidence="4">
    <location>
        <begin position="99"/>
        <end position="190"/>
    </location>
</feature>
<keyword evidence="8" id="KW-1185">Reference proteome</keyword>
<dbReference type="InterPro" id="IPR006690">
    <property type="entry name" value="OMPA-like_CS"/>
</dbReference>
<dbReference type="Gene3D" id="3.30.1330.60">
    <property type="entry name" value="OmpA-like domain"/>
    <property type="match status" value="1"/>
</dbReference>
<dbReference type="PROSITE" id="PS51123">
    <property type="entry name" value="OMPA_2"/>
    <property type="match status" value="1"/>
</dbReference>
<comment type="subcellular location">
    <subcellularLocation>
        <location evidence="1">Cell outer membrane</location>
    </subcellularLocation>
</comment>
<dbReference type="EMBL" id="BMKC01000001">
    <property type="protein sequence ID" value="GGA66676.1"/>
    <property type="molecule type" value="Genomic_DNA"/>
</dbReference>
<evidence type="ECO:0000259" key="6">
    <source>
        <dbReference type="PROSITE" id="PS51123"/>
    </source>
</evidence>
<keyword evidence="2 3" id="KW-0472">Membrane</keyword>
<dbReference type="PRINTS" id="PR01021">
    <property type="entry name" value="OMPADOMAIN"/>
</dbReference>
<sequence length="316" mass="33372">MSVRLLTLLLAAGLALSGPATAASDHEEAVARLAAELQALEADPSLGGLARLERLQARQAIADARDARRRDREHKLGLAGVRLETARLAAEAELLVGQAEQLDRERDQIMLEASRREAERARRESERLRLQALAREEAIERELEQAETMRLAELEAAEAETAQARKLAAARAREAELARQEAELAAAIAADDITDASPPPLSREGGREVYTLGGDAFGSGSASLTAPAQASLRALAGLLGGGGSVRIEGHTDSQGGQAANQALSQRRAEAVMRVLVEAGVDSGRLQAVGKGESSPVADNGSAAGRSRNRRVEIIIN</sequence>
<dbReference type="PANTHER" id="PTHR30329">
    <property type="entry name" value="STATOR ELEMENT OF FLAGELLAR MOTOR COMPLEX"/>
    <property type="match status" value="1"/>
</dbReference>
<dbReference type="CDD" id="cd07185">
    <property type="entry name" value="OmpA_C-like"/>
    <property type="match status" value="1"/>
</dbReference>
<reference evidence="8" key="1">
    <citation type="journal article" date="2019" name="Int. J. Syst. Evol. Microbiol.">
        <title>The Global Catalogue of Microorganisms (GCM) 10K type strain sequencing project: providing services to taxonomists for standard genome sequencing and annotation.</title>
        <authorList>
            <consortium name="The Broad Institute Genomics Platform"/>
            <consortium name="The Broad Institute Genome Sequencing Center for Infectious Disease"/>
            <person name="Wu L."/>
            <person name="Ma J."/>
        </authorList>
    </citation>
    <scope>NUCLEOTIDE SEQUENCE [LARGE SCALE GENOMIC DNA]</scope>
    <source>
        <strain evidence="8">CGMCC 1.15905</strain>
    </source>
</reference>
<dbReference type="RefSeq" id="WP_188659883.1">
    <property type="nucleotide sequence ID" value="NZ_BMKC01000001.1"/>
</dbReference>
<dbReference type="InterPro" id="IPR006664">
    <property type="entry name" value="OMP_bac"/>
</dbReference>
<dbReference type="Pfam" id="PF00691">
    <property type="entry name" value="OmpA"/>
    <property type="match status" value="1"/>
</dbReference>
<accession>A0ABQ1HAJ0</accession>
<dbReference type="PROSITE" id="PS01068">
    <property type="entry name" value="OMPA_1"/>
    <property type="match status" value="1"/>
</dbReference>
<feature type="signal peptide" evidence="5">
    <location>
        <begin position="1"/>
        <end position="22"/>
    </location>
</feature>
<feature type="domain" description="OmpA-like" evidence="6">
    <location>
        <begin position="204"/>
        <end position="316"/>
    </location>
</feature>
<feature type="chain" id="PRO_5046690052" description="OmpA-like domain-containing protein" evidence="5">
    <location>
        <begin position="23"/>
        <end position="316"/>
    </location>
</feature>
<keyword evidence="5" id="KW-0732">Signal</keyword>
<protein>
    <recommendedName>
        <fullName evidence="6">OmpA-like domain-containing protein</fullName>
    </recommendedName>
</protein>
<comment type="caution">
    <text evidence="7">The sequence shown here is derived from an EMBL/GenBank/DDBJ whole genome shotgun (WGS) entry which is preliminary data.</text>
</comment>
<dbReference type="InterPro" id="IPR036737">
    <property type="entry name" value="OmpA-like_sf"/>
</dbReference>
<evidence type="ECO:0000313" key="8">
    <source>
        <dbReference type="Proteomes" id="UP000623419"/>
    </source>
</evidence>
<dbReference type="Proteomes" id="UP000623419">
    <property type="component" value="Unassembled WGS sequence"/>
</dbReference>
<name>A0ABQ1HAJ0_9GAMM</name>
<proteinExistence type="predicted"/>
<evidence type="ECO:0000256" key="2">
    <source>
        <dbReference type="ARBA" id="ARBA00023136"/>
    </source>
</evidence>
<gene>
    <name evidence="7" type="ORF">GCM10011521_01010</name>
</gene>
<evidence type="ECO:0000256" key="1">
    <source>
        <dbReference type="ARBA" id="ARBA00004442"/>
    </source>
</evidence>
<keyword evidence="4" id="KW-0175">Coiled coil</keyword>
<evidence type="ECO:0000313" key="7">
    <source>
        <dbReference type="EMBL" id="GGA66676.1"/>
    </source>
</evidence>